<dbReference type="EC" id="1.3.1.70" evidence="3"/>
<organism evidence="21 22">
    <name type="scientific">Physocladia obscura</name>
    <dbReference type="NCBI Taxonomy" id="109957"/>
    <lineage>
        <taxon>Eukaryota</taxon>
        <taxon>Fungi</taxon>
        <taxon>Fungi incertae sedis</taxon>
        <taxon>Chytridiomycota</taxon>
        <taxon>Chytridiomycota incertae sedis</taxon>
        <taxon>Chytridiomycetes</taxon>
        <taxon>Chytridiales</taxon>
        <taxon>Chytriomycetaceae</taxon>
        <taxon>Physocladia</taxon>
    </lineage>
</organism>
<comment type="subcellular location">
    <subcellularLocation>
        <location evidence="1">Membrane</location>
        <topology evidence="1">Multi-pass membrane protein</topology>
    </subcellularLocation>
</comment>
<comment type="caution">
    <text evidence="21">The sequence shown here is derived from an EMBL/GenBank/DDBJ whole genome shotgun (WGS) entry which is preliminary data.</text>
</comment>
<dbReference type="PROSITE" id="PS01018">
    <property type="entry name" value="STEROL_REDUCT_2"/>
    <property type="match status" value="1"/>
</dbReference>
<dbReference type="PROSITE" id="PS01017">
    <property type="entry name" value="STEROL_REDUCT_1"/>
    <property type="match status" value="1"/>
</dbReference>
<proteinExistence type="inferred from homology"/>
<comment type="similarity">
    <text evidence="2">Belongs to the ERG4/ERG24 family.</text>
</comment>
<dbReference type="GO" id="GO:0006696">
    <property type="term" value="P:ergosterol biosynthetic process"/>
    <property type="evidence" value="ECO:0007669"/>
    <property type="project" value="TreeGrafter"/>
</dbReference>
<dbReference type="PANTHER" id="PTHR21257:SF52">
    <property type="entry name" value="DELTA(14)-STEROL REDUCTASE TM7SF2"/>
    <property type="match status" value="1"/>
</dbReference>
<feature type="transmembrane region" description="Helical" evidence="20">
    <location>
        <begin position="289"/>
        <end position="310"/>
    </location>
</feature>
<keyword evidence="8 20" id="KW-1133">Transmembrane helix</keyword>
<dbReference type="GO" id="GO:0050613">
    <property type="term" value="F:Delta14-sterol reductase activity"/>
    <property type="evidence" value="ECO:0007669"/>
    <property type="project" value="UniProtKB-EC"/>
</dbReference>
<evidence type="ECO:0000256" key="15">
    <source>
        <dbReference type="ARBA" id="ARBA00052254"/>
    </source>
</evidence>
<evidence type="ECO:0000256" key="4">
    <source>
        <dbReference type="ARBA" id="ARBA00022516"/>
    </source>
</evidence>
<evidence type="ECO:0000256" key="1">
    <source>
        <dbReference type="ARBA" id="ARBA00004141"/>
    </source>
</evidence>
<dbReference type="PANTHER" id="PTHR21257">
    <property type="entry name" value="DELTA(14)-STEROL REDUCTASE"/>
    <property type="match status" value="1"/>
</dbReference>
<dbReference type="Proteomes" id="UP001211907">
    <property type="component" value="Unassembled WGS sequence"/>
</dbReference>
<keyword evidence="6" id="KW-0521">NADP</keyword>
<evidence type="ECO:0000256" key="11">
    <source>
        <dbReference type="ARBA" id="ARBA00023098"/>
    </source>
</evidence>
<evidence type="ECO:0000256" key="10">
    <source>
        <dbReference type="ARBA" id="ARBA00023011"/>
    </source>
</evidence>
<dbReference type="InterPro" id="IPR001171">
    <property type="entry name" value="ERG24_DHCR-like"/>
</dbReference>
<dbReference type="FunFam" id="1.20.120.1630:FF:000009">
    <property type="entry name" value="C-14 sterol reductase"/>
    <property type="match status" value="1"/>
</dbReference>
<keyword evidence="5 20" id="KW-0812">Transmembrane</keyword>
<keyword evidence="12 20" id="KW-0472">Membrane</keyword>
<evidence type="ECO:0000256" key="7">
    <source>
        <dbReference type="ARBA" id="ARBA00022955"/>
    </source>
</evidence>
<dbReference type="AlphaFoldDB" id="A0AAD5SYL7"/>
<evidence type="ECO:0000313" key="21">
    <source>
        <dbReference type="EMBL" id="KAJ3115286.1"/>
    </source>
</evidence>
<dbReference type="Gene3D" id="1.20.120.1630">
    <property type="match status" value="1"/>
</dbReference>
<dbReference type="EMBL" id="JADGJH010001302">
    <property type="protein sequence ID" value="KAJ3115286.1"/>
    <property type="molecule type" value="Genomic_DNA"/>
</dbReference>
<evidence type="ECO:0000256" key="19">
    <source>
        <dbReference type="ARBA" id="ARBA00083315"/>
    </source>
</evidence>
<keyword evidence="13" id="KW-1207">Sterol metabolism</keyword>
<feature type="transmembrane region" description="Helical" evidence="20">
    <location>
        <begin position="180"/>
        <end position="200"/>
    </location>
</feature>
<keyword evidence="7" id="KW-0752">Steroid biosynthesis</keyword>
<feature type="transmembrane region" description="Helical" evidence="20">
    <location>
        <begin position="30"/>
        <end position="52"/>
    </location>
</feature>
<feature type="transmembrane region" description="Helical" evidence="20">
    <location>
        <begin position="147"/>
        <end position="168"/>
    </location>
</feature>
<dbReference type="Pfam" id="PF01222">
    <property type="entry name" value="ERG4_ERG24"/>
    <property type="match status" value="1"/>
</dbReference>
<keyword evidence="10" id="KW-0756">Sterol biosynthesis</keyword>
<feature type="transmembrane region" description="Helical" evidence="20">
    <location>
        <begin position="437"/>
        <end position="460"/>
    </location>
</feature>
<evidence type="ECO:0000313" key="22">
    <source>
        <dbReference type="Proteomes" id="UP001211907"/>
    </source>
</evidence>
<evidence type="ECO:0000256" key="6">
    <source>
        <dbReference type="ARBA" id="ARBA00022857"/>
    </source>
</evidence>
<evidence type="ECO:0000256" key="20">
    <source>
        <dbReference type="SAM" id="Phobius"/>
    </source>
</evidence>
<evidence type="ECO:0000256" key="2">
    <source>
        <dbReference type="ARBA" id="ARBA00005402"/>
    </source>
</evidence>
<comment type="pathway">
    <text evidence="16">Steroid biosynthesis; zymosterol biosynthesis; zymosterol from lanosterol: step 2/6.</text>
</comment>
<evidence type="ECO:0000256" key="17">
    <source>
        <dbReference type="ARBA" id="ARBA00074394"/>
    </source>
</evidence>
<evidence type="ECO:0000256" key="9">
    <source>
        <dbReference type="ARBA" id="ARBA00023002"/>
    </source>
</evidence>
<gene>
    <name evidence="21" type="ORF">HK100_001410</name>
</gene>
<evidence type="ECO:0000256" key="5">
    <source>
        <dbReference type="ARBA" id="ARBA00022692"/>
    </source>
</evidence>
<evidence type="ECO:0000256" key="8">
    <source>
        <dbReference type="ARBA" id="ARBA00022989"/>
    </source>
</evidence>
<accession>A0AAD5SYL7</accession>
<feature type="transmembrane region" description="Helical" evidence="20">
    <location>
        <begin position="361"/>
        <end position="380"/>
    </location>
</feature>
<dbReference type="InterPro" id="IPR018083">
    <property type="entry name" value="Sterol_reductase_CS"/>
</dbReference>
<keyword evidence="9" id="KW-0560">Oxidoreductase</keyword>
<dbReference type="GO" id="GO:0005789">
    <property type="term" value="C:endoplasmic reticulum membrane"/>
    <property type="evidence" value="ECO:0007669"/>
    <property type="project" value="TreeGrafter"/>
</dbReference>
<protein>
    <recommendedName>
        <fullName evidence="17">Delta(14)-sterol reductase ERG24</fullName>
        <ecNumber evidence="3">1.3.1.70</ecNumber>
    </recommendedName>
    <alternativeName>
        <fullName evidence="19">C-14 sterol reductase ERG24</fullName>
    </alternativeName>
    <alternativeName>
        <fullName evidence="18">Sterol C14-reductase ERG24</fullName>
    </alternativeName>
</protein>
<evidence type="ECO:0000256" key="13">
    <source>
        <dbReference type="ARBA" id="ARBA00023166"/>
    </source>
</evidence>
<name>A0AAD5SYL7_9FUNG</name>
<evidence type="ECO:0000256" key="18">
    <source>
        <dbReference type="ARBA" id="ARBA00077841"/>
    </source>
</evidence>
<keyword evidence="4" id="KW-0444">Lipid biosynthesis</keyword>
<sequence>MPVKESKKTAVQAVEKSKEKRVRNPRTRHFEFLGPHLTPVFVFVMCVFPTIINALCVDGQCPPAWLTEAVSFAPFASLSAPAGSLVPAENATATYARTVGRLGPILPTAIAVVAAWYAWQAALYMLLPGRVITGSLVRDGSRLRYPINAFSAFVASYMALAAACAYYGPAPLLWVANNNLALCVASTLLSVLQSVLLYAASFRSVSVGPSNKTRVPALLAVGGNSGYPIYDFFIGRELNPRFYSFDIKYFCELRPGLIGWSVLNAANAIKQGVVVSASSIDSAAVSWPLIFSSISNSMWLVLIFQLYYVIDAVWNEPAILTTMDITTDGFGFMLNYGDLVWVPFTYSLQSKYLAMASPRNLSYPVVAAILAIKLLGLTTFRGANSQKNAFRTDPNGPETKHLKSIQTKRGTRLLVSGWWGTARHINYTGDWLMALSWSLPVGLETAIPYFYPFYFAILLFHREIRDEHSCKEKYGDDWDKYRSIVKYRFIPGIY</sequence>
<reference evidence="21" key="1">
    <citation type="submission" date="2020-05" db="EMBL/GenBank/DDBJ databases">
        <title>Phylogenomic resolution of chytrid fungi.</title>
        <authorList>
            <person name="Stajich J.E."/>
            <person name="Amses K."/>
            <person name="Simmons R."/>
            <person name="Seto K."/>
            <person name="Myers J."/>
            <person name="Bonds A."/>
            <person name="Quandt C.A."/>
            <person name="Barry K."/>
            <person name="Liu P."/>
            <person name="Grigoriev I."/>
            <person name="Longcore J.E."/>
            <person name="James T.Y."/>
        </authorList>
    </citation>
    <scope>NUCLEOTIDE SEQUENCE</scope>
    <source>
        <strain evidence="21">JEL0513</strain>
    </source>
</reference>
<evidence type="ECO:0000256" key="16">
    <source>
        <dbReference type="ARBA" id="ARBA00060638"/>
    </source>
</evidence>
<feature type="transmembrane region" description="Helical" evidence="20">
    <location>
        <begin position="330"/>
        <end position="349"/>
    </location>
</feature>
<keyword evidence="14" id="KW-0753">Steroid metabolism</keyword>
<evidence type="ECO:0000256" key="14">
    <source>
        <dbReference type="ARBA" id="ARBA00023221"/>
    </source>
</evidence>
<evidence type="ECO:0000256" key="3">
    <source>
        <dbReference type="ARBA" id="ARBA00012413"/>
    </source>
</evidence>
<keyword evidence="11" id="KW-0443">Lipid metabolism</keyword>
<feature type="transmembrane region" description="Helical" evidence="20">
    <location>
        <begin position="105"/>
        <end position="127"/>
    </location>
</feature>
<comment type="catalytic activity">
    <reaction evidence="15">
        <text>4,4-dimethyl-5alpha-cholesta-8,24-dien-3beta-ol + NADP(+) = 4,4-dimethyl-5alpha-cholesta-8,14,24-trien-3beta-ol + NADPH + H(+)</text>
        <dbReference type="Rhea" id="RHEA:18561"/>
        <dbReference type="ChEBI" id="CHEBI:15378"/>
        <dbReference type="ChEBI" id="CHEBI:17813"/>
        <dbReference type="ChEBI" id="CHEBI:18364"/>
        <dbReference type="ChEBI" id="CHEBI:57783"/>
        <dbReference type="ChEBI" id="CHEBI:58349"/>
        <dbReference type="EC" id="1.3.1.70"/>
    </reaction>
    <physiologicalReaction direction="right-to-left" evidence="15">
        <dbReference type="Rhea" id="RHEA:18563"/>
    </physiologicalReaction>
</comment>
<keyword evidence="22" id="KW-1185">Reference proteome</keyword>
<evidence type="ECO:0000256" key="12">
    <source>
        <dbReference type="ARBA" id="ARBA00023136"/>
    </source>
</evidence>